<name>A0ABW5K1T7_9FLAO</name>
<proteinExistence type="predicted"/>
<comment type="caution">
    <text evidence="1">The sequence shown here is derived from an EMBL/GenBank/DDBJ whole genome shotgun (WGS) entry which is preliminary data.</text>
</comment>
<protein>
    <recommendedName>
        <fullName evidence="3">Lipoprotein</fullName>
    </recommendedName>
</protein>
<sequence>MKLVLFLLVCTSCIPIKSVQDINGYHIIERNTKGNTKKDDSFKSQNVFTFQIYKNRRVFNTYLKERFADIPGFSSSHFIVEIEEVPFIIRVLGKEEANQYVDFTDYIFEKEDPELVKKGKKKQFIYILVKDENGEDALSTNSFYRYIVAKYLDTIRRDFNAY</sequence>
<keyword evidence="2" id="KW-1185">Reference proteome</keyword>
<accession>A0ABW5K1T7</accession>
<evidence type="ECO:0000313" key="1">
    <source>
        <dbReference type="EMBL" id="MFD2542917.1"/>
    </source>
</evidence>
<dbReference type="Proteomes" id="UP001597467">
    <property type="component" value="Unassembled WGS sequence"/>
</dbReference>
<reference evidence="2" key="1">
    <citation type="journal article" date="2019" name="Int. J. Syst. Evol. Microbiol.">
        <title>The Global Catalogue of Microorganisms (GCM) 10K type strain sequencing project: providing services to taxonomists for standard genome sequencing and annotation.</title>
        <authorList>
            <consortium name="The Broad Institute Genomics Platform"/>
            <consortium name="The Broad Institute Genome Sequencing Center for Infectious Disease"/>
            <person name="Wu L."/>
            <person name="Ma J."/>
        </authorList>
    </citation>
    <scope>NUCLEOTIDE SEQUENCE [LARGE SCALE GENOMIC DNA]</scope>
    <source>
        <strain evidence="2">KCTC 42808</strain>
    </source>
</reference>
<evidence type="ECO:0008006" key="3">
    <source>
        <dbReference type="Google" id="ProtNLM"/>
    </source>
</evidence>
<gene>
    <name evidence="1" type="ORF">ACFSSB_11355</name>
</gene>
<dbReference type="EMBL" id="JBHULM010000011">
    <property type="protein sequence ID" value="MFD2542917.1"/>
    <property type="molecule type" value="Genomic_DNA"/>
</dbReference>
<evidence type="ECO:0000313" key="2">
    <source>
        <dbReference type="Proteomes" id="UP001597467"/>
    </source>
</evidence>
<organism evidence="1 2">
    <name type="scientific">Lacinutrix gracilariae</name>
    <dbReference type="NCBI Taxonomy" id="1747198"/>
    <lineage>
        <taxon>Bacteria</taxon>
        <taxon>Pseudomonadati</taxon>
        <taxon>Bacteroidota</taxon>
        <taxon>Flavobacteriia</taxon>
        <taxon>Flavobacteriales</taxon>
        <taxon>Flavobacteriaceae</taxon>
        <taxon>Lacinutrix</taxon>
    </lineage>
</organism>
<dbReference type="RefSeq" id="WP_379904281.1">
    <property type="nucleotide sequence ID" value="NZ_JBHULM010000011.1"/>
</dbReference>